<dbReference type="GO" id="GO:0005634">
    <property type="term" value="C:nucleus"/>
    <property type="evidence" value="ECO:0007669"/>
    <property type="project" value="UniProtKB-SubCell"/>
</dbReference>
<feature type="domain" description="XRRM" evidence="7">
    <location>
        <begin position="224"/>
        <end position="350"/>
    </location>
</feature>
<accession>A0A0K2UYF6</accession>
<dbReference type="GO" id="GO:0008033">
    <property type="term" value="P:tRNA processing"/>
    <property type="evidence" value="ECO:0007669"/>
    <property type="project" value="TreeGrafter"/>
</dbReference>
<keyword evidence="3" id="KW-0539">Nucleus</keyword>
<organism evidence="8">
    <name type="scientific">Lepeophtheirus salmonis</name>
    <name type="common">Salmon louse</name>
    <name type="synonym">Caligus salmonis</name>
    <dbReference type="NCBI Taxonomy" id="72036"/>
    <lineage>
        <taxon>Eukaryota</taxon>
        <taxon>Metazoa</taxon>
        <taxon>Ecdysozoa</taxon>
        <taxon>Arthropoda</taxon>
        <taxon>Crustacea</taxon>
        <taxon>Multicrustacea</taxon>
        <taxon>Hexanauplia</taxon>
        <taxon>Copepoda</taxon>
        <taxon>Siphonostomatoida</taxon>
        <taxon>Caligidae</taxon>
        <taxon>Lepeophtheirus</taxon>
    </lineage>
</organism>
<dbReference type="InterPro" id="IPR012677">
    <property type="entry name" value="Nucleotide-bd_a/b_plait_sf"/>
</dbReference>
<evidence type="ECO:0000256" key="4">
    <source>
        <dbReference type="PROSITE-ProRule" id="PRU00332"/>
    </source>
</evidence>
<dbReference type="PANTHER" id="PTHR22792:SF166">
    <property type="entry name" value="LUPUS LA PROTEIN HOMOLOG"/>
    <property type="match status" value="1"/>
</dbReference>
<keyword evidence="2 4" id="KW-0694">RNA-binding</keyword>
<proteinExistence type="predicted"/>
<protein>
    <submittedName>
        <fullName evidence="8">La protein homolog [Musca domestica]</fullName>
    </submittedName>
</protein>
<comment type="subcellular location">
    <subcellularLocation>
        <location evidence="1">Nucleus</location>
    </subcellularLocation>
</comment>
<dbReference type="InterPro" id="IPR036388">
    <property type="entry name" value="WH-like_DNA-bd_sf"/>
</dbReference>
<dbReference type="GO" id="GO:1990904">
    <property type="term" value="C:ribonucleoprotein complex"/>
    <property type="evidence" value="ECO:0007669"/>
    <property type="project" value="UniProtKB-UniRule"/>
</dbReference>
<dbReference type="Gene3D" id="1.10.10.10">
    <property type="entry name" value="Winged helix-like DNA-binding domain superfamily/Winged helix DNA-binding domain"/>
    <property type="match status" value="1"/>
</dbReference>
<feature type="region of interest" description="Disordered" evidence="5">
    <location>
        <begin position="326"/>
        <end position="350"/>
    </location>
</feature>
<dbReference type="InterPro" id="IPR035979">
    <property type="entry name" value="RBD_domain_sf"/>
</dbReference>
<dbReference type="PRINTS" id="PR00302">
    <property type="entry name" value="LUPUSLA"/>
</dbReference>
<dbReference type="InterPro" id="IPR006630">
    <property type="entry name" value="La_HTH"/>
</dbReference>
<dbReference type="GO" id="GO:0045727">
    <property type="term" value="P:positive regulation of translation"/>
    <property type="evidence" value="ECO:0007669"/>
    <property type="project" value="TreeGrafter"/>
</dbReference>
<dbReference type="CDD" id="cd12291">
    <property type="entry name" value="RRM1_La"/>
    <property type="match status" value="1"/>
</dbReference>
<dbReference type="GO" id="GO:0010494">
    <property type="term" value="C:cytoplasmic stress granule"/>
    <property type="evidence" value="ECO:0007669"/>
    <property type="project" value="TreeGrafter"/>
</dbReference>
<dbReference type="EMBL" id="HACA01025395">
    <property type="protein sequence ID" value="CDW42756.1"/>
    <property type="molecule type" value="Transcribed_RNA"/>
</dbReference>
<dbReference type="AlphaFoldDB" id="A0A0K2UYF6"/>
<dbReference type="InterPro" id="IPR002344">
    <property type="entry name" value="Lupus_La"/>
</dbReference>
<dbReference type="OrthoDB" id="439993at2759"/>
<evidence type="ECO:0000256" key="2">
    <source>
        <dbReference type="ARBA" id="ARBA00022884"/>
    </source>
</evidence>
<dbReference type="PROSITE" id="PS51939">
    <property type="entry name" value="XRRM"/>
    <property type="match status" value="1"/>
</dbReference>
<feature type="compositionally biased region" description="Basic residues" evidence="5">
    <location>
        <begin position="330"/>
        <end position="350"/>
    </location>
</feature>
<evidence type="ECO:0000256" key="1">
    <source>
        <dbReference type="ARBA" id="ARBA00004123"/>
    </source>
</evidence>
<evidence type="ECO:0000256" key="3">
    <source>
        <dbReference type="ARBA" id="ARBA00023242"/>
    </source>
</evidence>
<evidence type="ECO:0000259" key="6">
    <source>
        <dbReference type="PROSITE" id="PS50961"/>
    </source>
</evidence>
<evidence type="ECO:0000313" key="8">
    <source>
        <dbReference type="EMBL" id="CDW42756.1"/>
    </source>
</evidence>
<dbReference type="GO" id="GO:0005829">
    <property type="term" value="C:cytosol"/>
    <property type="evidence" value="ECO:0007669"/>
    <property type="project" value="TreeGrafter"/>
</dbReference>
<dbReference type="Pfam" id="PF05383">
    <property type="entry name" value="La"/>
    <property type="match status" value="1"/>
</dbReference>
<dbReference type="SUPFAM" id="SSF54928">
    <property type="entry name" value="RNA-binding domain, RBD"/>
    <property type="match status" value="2"/>
</dbReference>
<reference evidence="8" key="1">
    <citation type="submission" date="2014-05" db="EMBL/GenBank/DDBJ databases">
        <authorList>
            <person name="Chronopoulou M."/>
        </authorList>
    </citation>
    <scope>NUCLEOTIDE SEQUENCE</scope>
    <source>
        <tissue evidence="8">Whole organism</tissue>
    </source>
</reference>
<dbReference type="CDD" id="cd12541">
    <property type="entry name" value="RRM2_La"/>
    <property type="match status" value="1"/>
</dbReference>
<evidence type="ECO:0000259" key="7">
    <source>
        <dbReference type="PROSITE" id="PS51939"/>
    </source>
</evidence>
<dbReference type="PANTHER" id="PTHR22792">
    <property type="entry name" value="LUPUS LA PROTEIN-RELATED"/>
    <property type="match status" value="1"/>
</dbReference>
<dbReference type="InterPro" id="IPR014886">
    <property type="entry name" value="La_xRRM"/>
</dbReference>
<dbReference type="GO" id="GO:0003729">
    <property type="term" value="F:mRNA binding"/>
    <property type="evidence" value="ECO:0007669"/>
    <property type="project" value="TreeGrafter"/>
</dbReference>
<sequence>MVEMDKVKAKIVRQVDYYFGDFNLSRDKFLKEKIKECEGGWIDMDIMLKFQRLSALASGDAALVLKALKEAGGDLVEVDEEKSRIRRNPSLEIPEITDELKEKRQAATIYVKGFDKENTETAELLEFFESIVKNIISVEQRRWIDKKDNTKGFKGSVLVFFKSKEDAQVLMDMEDLKYKDVPLIKKWQSDYWEEKKKEIEERRKKKTQKKEPKEIKAAETQTFSLPKGSVLIMDCLNEKTSREDLKEALKENFGVNTEDIAFIYYERGQKTAKLRFKNENGAKDVYEKIVASDEKEFKVQDDKVEFKLLEGEEEESFLKKCVEDMQQMRSKPKRRKGFGGRGGGKRQRMG</sequence>
<dbReference type="Gene3D" id="3.30.70.330">
    <property type="match status" value="2"/>
</dbReference>
<dbReference type="SMART" id="SM00715">
    <property type="entry name" value="LA"/>
    <property type="match status" value="1"/>
</dbReference>
<evidence type="ECO:0000256" key="5">
    <source>
        <dbReference type="SAM" id="MobiDB-lite"/>
    </source>
</evidence>
<dbReference type="InterPro" id="IPR036390">
    <property type="entry name" value="WH_DNA-bd_sf"/>
</dbReference>
<feature type="domain" description="HTH La-type RNA-binding" evidence="6">
    <location>
        <begin position="1"/>
        <end position="95"/>
    </location>
</feature>
<dbReference type="SUPFAM" id="SSF46785">
    <property type="entry name" value="Winged helix' DNA-binding domain"/>
    <property type="match status" value="1"/>
</dbReference>
<dbReference type="InterPro" id="IPR045180">
    <property type="entry name" value="La_dom_prot"/>
</dbReference>
<dbReference type="Pfam" id="PF08777">
    <property type="entry name" value="RRM_3"/>
    <property type="match status" value="1"/>
</dbReference>
<name>A0A0K2UYF6_LEPSM</name>
<dbReference type="PROSITE" id="PS50961">
    <property type="entry name" value="HTH_LA"/>
    <property type="match status" value="1"/>
</dbReference>